<dbReference type="AlphaFoldDB" id="A0AAN8D2V9"/>
<evidence type="ECO:0000313" key="2">
    <source>
        <dbReference type="Proteomes" id="UP001335648"/>
    </source>
</evidence>
<name>A0AAN8D2V9_9TELE</name>
<protein>
    <submittedName>
        <fullName evidence="1">Uncharacterized protein</fullName>
    </submittedName>
</protein>
<evidence type="ECO:0000313" key="1">
    <source>
        <dbReference type="EMBL" id="KAK5914847.1"/>
    </source>
</evidence>
<reference evidence="1 2" key="1">
    <citation type="journal article" date="2023" name="Mol. Biol. Evol.">
        <title>Genomics of Secondarily Temperate Adaptation in the Only Non-Antarctic Icefish.</title>
        <authorList>
            <person name="Rivera-Colon A.G."/>
            <person name="Rayamajhi N."/>
            <person name="Minhas B.F."/>
            <person name="Madrigal G."/>
            <person name="Bilyk K.T."/>
            <person name="Yoon V."/>
            <person name="Hune M."/>
            <person name="Gregory S."/>
            <person name="Cheng C.H.C."/>
            <person name="Catchen J.M."/>
        </authorList>
    </citation>
    <scope>NUCLEOTIDE SEQUENCE [LARGE SCALE GENOMIC DNA]</scope>
    <source>
        <strain evidence="1">JC2023a</strain>
    </source>
</reference>
<dbReference type="Proteomes" id="UP001335648">
    <property type="component" value="Unassembled WGS sequence"/>
</dbReference>
<gene>
    <name evidence="1" type="ORF">CesoFtcFv8_000495</name>
</gene>
<accession>A0AAN8D2V9</accession>
<comment type="caution">
    <text evidence="1">The sequence shown here is derived from an EMBL/GenBank/DDBJ whole genome shotgun (WGS) entry which is preliminary data.</text>
</comment>
<proteinExistence type="predicted"/>
<dbReference type="EMBL" id="JAULUE010002046">
    <property type="protein sequence ID" value="KAK5914847.1"/>
    <property type="molecule type" value="Genomic_DNA"/>
</dbReference>
<keyword evidence="2" id="KW-1185">Reference proteome</keyword>
<organism evidence="1 2">
    <name type="scientific">Champsocephalus esox</name>
    <name type="common">pike icefish</name>
    <dbReference type="NCBI Taxonomy" id="159716"/>
    <lineage>
        <taxon>Eukaryota</taxon>
        <taxon>Metazoa</taxon>
        <taxon>Chordata</taxon>
        <taxon>Craniata</taxon>
        <taxon>Vertebrata</taxon>
        <taxon>Euteleostomi</taxon>
        <taxon>Actinopterygii</taxon>
        <taxon>Neopterygii</taxon>
        <taxon>Teleostei</taxon>
        <taxon>Neoteleostei</taxon>
        <taxon>Acanthomorphata</taxon>
        <taxon>Eupercaria</taxon>
        <taxon>Perciformes</taxon>
        <taxon>Notothenioidei</taxon>
        <taxon>Channichthyidae</taxon>
        <taxon>Champsocephalus</taxon>
    </lineage>
</organism>
<sequence length="74" mass="8638">MRRAVTFLQRRSTEEQEGAFYPVCLSESLRDFKHLTEDETGNRHLPSVRAALFLENTFNDSLIAAEKYNTKKQM</sequence>